<dbReference type="GO" id="GO:0005615">
    <property type="term" value="C:extracellular space"/>
    <property type="evidence" value="ECO:0007669"/>
    <property type="project" value="TreeGrafter"/>
</dbReference>
<proteinExistence type="predicted"/>
<evidence type="ECO:0000256" key="1">
    <source>
        <dbReference type="ARBA" id="ARBA00022438"/>
    </source>
</evidence>
<protein>
    <recommendedName>
        <fullName evidence="4">Aminopeptidase N-like N-terminal domain-containing protein</fullName>
    </recommendedName>
</protein>
<dbReference type="EnsemblMetazoa" id="MESCA008041-RA">
    <property type="protein sequence ID" value="MESCA008041-PA"/>
    <property type="gene ID" value="MESCA008041"/>
</dbReference>
<dbReference type="AlphaFoldDB" id="T1GW69"/>
<dbReference type="Proteomes" id="UP000015102">
    <property type="component" value="Unassembled WGS sequence"/>
</dbReference>
<name>T1GW69_MEGSC</name>
<feature type="chain" id="PRO_5004588582" description="Aminopeptidase N-like N-terminal domain-containing protein" evidence="3">
    <location>
        <begin position="21"/>
        <end position="201"/>
    </location>
</feature>
<dbReference type="GO" id="GO:0008270">
    <property type="term" value="F:zinc ion binding"/>
    <property type="evidence" value="ECO:0007669"/>
    <property type="project" value="TreeGrafter"/>
</dbReference>
<dbReference type="GO" id="GO:0043171">
    <property type="term" value="P:peptide catabolic process"/>
    <property type="evidence" value="ECO:0007669"/>
    <property type="project" value="TreeGrafter"/>
</dbReference>
<feature type="compositionally biased region" description="Low complexity" evidence="2">
    <location>
        <begin position="53"/>
        <end position="75"/>
    </location>
</feature>
<dbReference type="OMA" id="VQQSKDW"/>
<feature type="domain" description="Aminopeptidase N-like N-terminal" evidence="4">
    <location>
        <begin position="90"/>
        <end position="198"/>
    </location>
</feature>
<evidence type="ECO:0000313" key="6">
    <source>
        <dbReference type="Proteomes" id="UP000015102"/>
    </source>
</evidence>
<dbReference type="EMBL" id="CAQQ02115470">
    <property type="status" value="NOT_ANNOTATED_CDS"/>
    <property type="molecule type" value="Genomic_DNA"/>
</dbReference>
<feature type="signal peptide" evidence="3">
    <location>
        <begin position="1"/>
        <end position="20"/>
    </location>
</feature>
<dbReference type="GO" id="GO:0005737">
    <property type="term" value="C:cytoplasm"/>
    <property type="evidence" value="ECO:0007669"/>
    <property type="project" value="TreeGrafter"/>
</dbReference>
<dbReference type="InterPro" id="IPR042097">
    <property type="entry name" value="Aminopeptidase_N-like_N_sf"/>
</dbReference>
<dbReference type="GO" id="GO:0070006">
    <property type="term" value="F:metalloaminopeptidase activity"/>
    <property type="evidence" value="ECO:0007669"/>
    <property type="project" value="TreeGrafter"/>
</dbReference>
<evidence type="ECO:0000313" key="5">
    <source>
        <dbReference type="EnsemblMetazoa" id="MESCA008041-PA"/>
    </source>
</evidence>
<evidence type="ECO:0000259" key="4">
    <source>
        <dbReference type="Pfam" id="PF17900"/>
    </source>
</evidence>
<dbReference type="Pfam" id="PF17900">
    <property type="entry name" value="Peptidase_M1_N"/>
    <property type="match status" value="1"/>
</dbReference>
<keyword evidence="1" id="KW-0031">Aminopeptidase</keyword>
<dbReference type="InterPro" id="IPR045357">
    <property type="entry name" value="Aminopeptidase_N-like_N"/>
</dbReference>
<dbReference type="GO" id="GO:0016020">
    <property type="term" value="C:membrane"/>
    <property type="evidence" value="ECO:0007669"/>
    <property type="project" value="TreeGrafter"/>
</dbReference>
<dbReference type="Gene3D" id="2.60.40.1730">
    <property type="entry name" value="tricorn interacting facor f3 domain"/>
    <property type="match status" value="1"/>
</dbReference>
<dbReference type="SUPFAM" id="SSF63737">
    <property type="entry name" value="Leukotriene A4 hydrolase N-terminal domain"/>
    <property type="match status" value="1"/>
</dbReference>
<keyword evidence="6" id="KW-1185">Reference proteome</keyword>
<evidence type="ECO:0000256" key="3">
    <source>
        <dbReference type="SAM" id="SignalP"/>
    </source>
</evidence>
<dbReference type="STRING" id="36166.T1GW69"/>
<evidence type="ECO:0000256" key="2">
    <source>
        <dbReference type="SAM" id="MobiDB-lite"/>
    </source>
</evidence>
<dbReference type="HOGENOM" id="CLU_1262469_0_0_1"/>
<keyword evidence="3" id="KW-0732">Signal</keyword>
<dbReference type="PANTHER" id="PTHR11533">
    <property type="entry name" value="PROTEASE M1 ZINC METALLOPROTEASE"/>
    <property type="match status" value="1"/>
</dbReference>
<organism evidence="5 6">
    <name type="scientific">Megaselia scalaris</name>
    <name type="common">Humpbacked fly</name>
    <name type="synonym">Phora scalaris</name>
    <dbReference type="NCBI Taxonomy" id="36166"/>
    <lineage>
        <taxon>Eukaryota</taxon>
        <taxon>Metazoa</taxon>
        <taxon>Ecdysozoa</taxon>
        <taxon>Arthropoda</taxon>
        <taxon>Hexapoda</taxon>
        <taxon>Insecta</taxon>
        <taxon>Pterygota</taxon>
        <taxon>Neoptera</taxon>
        <taxon>Endopterygota</taxon>
        <taxon>Diptera</taxon>
        <taxon>Brachycera</taxon>
        <taxon>Muscomorpha</taxon>
        <taxon>Platypezoidea</taxon>
        <taxon>Phoridae</taxon>
        <taxon>Megaseliini</taxon>
        <taxon>Megaselia</taxon>
    </lineage>
</organism>
<keyword evidence="1" id="KW-0645">Protease</keyword>
<dbReference type="GO" id="GO:0042277">
    <property type="term" value="F:peptide binding"/>
    <property type="evidence" value="ECO:0007669"/>
    <property type="project" value="TreeGrafter"/>
</dbReference>
<accession>T1GW69</accession>
<dbReference type="GO" id="GO:0006508">
    <property type="term" value="P:proteolysis"/>
    <property type="evidence" value="ECO:0007669"/>
    <property type="project" value="TreeGrafter"/>
</dbReference>
<reference evidence="6" key="1">
    <citation type="submission" date="2013-02" db="EMBL/GenBank/DDBJ databases">
        <authorList>
            <person name="Hughes D."/>
        </authorList>
    </citation>
    <scope>NUCLEOTIDE SEQUENCE</scope>
    <source>
        <strain>Durham</strain>
        <strain evidence="6">NC isolate 2 -- Noor lab</strain>
    </source>
</reference>
<feature type="region of interest" description="Disordered" evidence="2">
    <location>
        <begin position="46"/>
        <end position="79"/>
    </location>
</feature>
<dbReference type="PANTHER" id="PTHR11533:SF276">
    <property type="entry name" value="GLUTAMYL AMINOPEPTIDASE"/>
    <property type="match status" value="1"/>
</dbReference>
<sequence length="201" mass="22171">MSIACNLPLTAFTVSTIVLAVQKANLESDLDAAQKKLDAFEEALQNTTPGVQTTHSSSESPSTESSSTTTENTPEVPQEIDYRLPKSVEPTHYDLYLHPNLDSNEFEGQIVIKLKILENTDKIILHSSGLDISSVYFNNYKHSVESYSFDTARDFLIVKSTKELSSGSDMTLGILFSGKQMDTKIVGLYTSAYKKIDGSMK</sequence>
<keyword evidence="1" id="KW-0378">Hydrolase</keyword>
<dbReference type="InterPro" id="IPR050344">
    <property type="entry name" value="Peptidase_M1_aminopeptidases"/>
</dbReference>
<dbReference type="EMBL" id="CAQQ02115471">
    <property type="status" value="NOT_ANNOTATED_CDS"/>
    <property type="molecule type" value="Genomic_DNA"/>
</dbReference>
<reference evidence="5" key="2">
    <citation type="submission" date="2015-06" db="UniProtKB">
        <authorList>
            <consortium name="EnsemblMetazoa"/>
        </authorList>
    </citation>
    <scope>IDENTIFICATION</scope>
</reference>